<dbReference type="Proteomes" id="UP000299102">
    <property type="component" value="Unassembled WGS sequence"/>
</dbReference>
<gene>
    <name evidence="1" type="primary">GTF2IRD2B</name>
    <name evidence="1" type="ORF">EVAR_81009_1</name>
</gene>
<dbReference type="PANTHER" id="PTHR45913">
    <property type="entry name" value="EPM2A-INTERACTING PROTEIN 1"/>
    <property type="match status" value="1"/>
</dbReference>
<dbReference type="PANTHER" id="PTHR45913:SF5">
    <property type="entry name" value="GENERAL TRANSCRIPTION FACTOR II-I REPEAT DOMAIN-CONTAINING PROTEIN 2A-LIKE PROTEIN"/>
    <property type="match status" value="1"/>
</dbReference>
<evidence type="ECO:0000313" key="1">
    <source>
        <dbReference type="EMBL" id="GBP09708.1"/>
    </source>
</evidence>
<organism evidence="1 2">
    <name type="scientific">Eumeta variegata</name>
    <name type="common">Bagworm moth</name>
    <name type="synonym">Eumeta japonica</name>
    <dbReference type="NCBI Taxonomy" id="151549"/>
    <lineage>
        <taxon>Eukaryota</taxon>
        <taxon>Metazoa</taxon>
        <taxon>Ecdysozoa</taxon>
        <taxon>Arthropoda</taxon>
        <taxon>Hexapoda</taxon>
        <taxon>Insecta</taxon>
        <taxon>Pterygota</taxon>
        <taxon>Neoptera</taxon>
        <taxon>Endopterygota</taxon>
        <taxon>Lepidoptera</taxon>
        <taxon>Glossata</taxon>
        <taxon>Ditrysia</taxon>
        <taxon>Tineoidea</taxon>
        <taxon>Psychidae</taxon>
        <taxon>Oiketicinae</taxon>
        <taxon>Eumeta</taxon>
    </lineage>
</organism>
<accession>A0A4C1T8A5</accession>
<dbReference type="STRING" id="151549.A0A4C1T8A5"/>
<reference evidence="1 2" key="1">
    <citation type="journal article" date="2019" name="Commun. Biol.">
        <title>The bagworm genome reveals a unique fibroin gene that provides high tensile strength.</title>
        <authorList>
            <person name="Kono N."/>
            <person name="Nakamura H."/>
            <person name="Ohtoshi R."/>
            <person name="Tomita M."/>
            <person name="Numata K."/>
            <person name="Arakawa K."/>
        </authorList>
    </citation>
    <scope>NUCLEOTIDE SEQUENCE [LARGE SCALE GENOMIC DNA]</scope>
</reference>
<dbReference type="AlphaFoldDB" id="A0A4C1T8A5"/>
<proteinExistence type="predicted"/>
<keyword evidence="2" id="KW-1185">Reference proteome</keyword>
<dbReference type="EMBL" id="BGZK01000037">
    <property type="protein sequence ID" value="GBP09708.1"/>
    <property type="molecule type" value="Genomic_DNA"/>
</dbReference>
<sequence>MELIEVQEDSILKSKFEDLELCDFYKKYLEEDHFLQLEKFARRLVCAFDSTFKCEQFFAKMKVNKSKHLTRLTDDNFDNSLRLCISGINPNIDGLVSQIQAQVSFRSL</sequence>
<comment type="caution">
    <text evidence="1">The sequence shown here is derived from an EMBL/GenBank/DDBJ whole genome shotgun (WGS) entry which is preliminary data.</text>
</comment>
<evidence type="ECO:0000313" key="2">
    <source>
        <dbReference type="Proteomes" id="UP000299102"/>
    </source>
</evidence>
<dbReference type="OrthoDB" id="1101576at2759"/>
<protein>
    <submittedName>
        <fullName evidence="1">General transcription factor II-I repeat domain-containing protein 2B</fullName>
    </submittedName>
</protein>
<name>A0A4C1T8A5_EUMVA</name>